<proteinExistence type="inferred from homology"/>
<dbReference type="GO" id="GO:0016787">
    <property type="term" value="F:hydrolase activity"/>
    <property type="evidence" value="ECO:0007669"/>
    <property type="project" value="UniProtKB-UniRule"/>
</dbReference>
<evidence type="ECO:0000313" key="4">
    <source>
        <dbReference type="EMBL" id="MDQ2090800.1"/>
    </source>
</evidence>
<sequence length="229" mass="24743">MQLIWLGHGSWRIETGDQVLLIDPWINSPVMPEDRRDNAIQGATQILVTHGHFDHTADIVEVSQKTGAPVSGMYELASHLASLGAVEGNAFNKGGALEFGAARVTMVPASHSSAMQLGDRAVYMGTETGFVIQAEGHSVYHSSDTAIMADMDWIADYFKPDIGILSAGGYYTMDMKQAAYAATRYFNFKTVIPSHYRTFPALEQNADALRAGLPGVAVIEPEVLSPIAV</sequence>
<dbReference type="HAMAP" id="MF_00457">
    <property type="entry name" value="UPF0173"/>
    <property type="match status" value="1"/>
</dbReference>
<keyword evidence="1 2" id="KW-0378">Hydrolase</keyword>
<dbReference type="Pfam" id="PF12706">
    <property type="entry name" value="Lactamase_B_2"/>
    <property type="match status" value="1"/>
</dbReference>
<evidence type="ECO:0000313" key="5">
    <source>
        <dbReference type="Proteomes" id="UP001226762"/>
    </source>
</evidence>
<dbReference type="InterPro" id="IPR036866">
    <property type="entry name" value="RibonucZ/Hydroxyglut_hydro"/>
</dbReference>
<gene>
    <name evidence="4" type="ORF">NO357_12890</name>
</gene>
<dbReference type="RefSeq" id="WP_306736067.1">
    <property type="nucleotide sequence ID" value="NZ_JANHAX010000003.1"/>
</dbReference>
<dbReference type="PANTHER" id="PTHR43546">
    <property type="entry name" value="UPF0173 METAL-DEPENDENT HYDROLASE MJ1163-RELATED"/>
    <property type="match status" value="1"/>
</dbReference>
<dbReference type="SMART" id="SM00849">
    <property type="entry name" value="Lactamase_B"/>
    <property type="match status" value="1"/>
</dbReference>
<reference evidence="4" key="1">
    <citation type="submission" date="2022-07" db="EMBL/GenBank/DDBJ databases">
        <authorList>
            <person name="Otstavnykh N."/>
            <person name="Isaeva M."/>
            <person name="Bystritskaya E."/>
        </authorList>
    </citation>
    <scope>NUCLEOTIDE SEQUENCE</scope>
    <source>
        <strain evidence="4">KCTC 52189</strain>
    </source>
</reference>
<dbReference type="PANTHER" id="PTHR43546:SF3">
    <property type="entry name" value="UPF0173 METAL-DEPENDENT HYDROLASE MJ1163"/>
    <property type="match status" value="1"/>
</dbReference>
<dbReference type="Proteomes" id="UP001226762">
    <property type="component" value="Unassembled WGS sequence"/>
</dbReference>
<accession>A0AAE4B513</accession>
<comment type="similarity">
    <text evidence="2">Belongs to the UPF0173 family.</text>
</comment>
<evidence type="ECO:0000256" key="1">
    <source>
        <dbReference type="ARBA" id="ARBA00022801"/>
    </source>
</evidence>
<name>A0AAE4B513_9RHOB</name>
<protein>
    <recommendedName>
        <fullName evidence="2">UPF0173 metal-dependent hydrolase NO357_12890</fullName>
    </recommendedName>
</protein>
<comment type="caution">
    <text evidence="4">The sequence shown here is derived from an EMBL/GenBank/DDBJ whole genome shotgun (WGS) entry which is preliminary data.</text>
</comment>
<dbReference type="AlphaFoldDB" id="A0AAE4B513"/>
<keyword evidence="5" id="KW-1185">Reference proteome</keyword>
<dbReference type="EMBL" id="JANHAX010000003">
    <property type="protein sequence ID" value="MDQ2090800.1"/>
    <property type="molecule type" value="Genomic_DNA"/>
</dbReference>
<evidence type="ECO:0000256" key="2">
    <source>
        <dbReference type="HAMAP-Rule" id="MF_00457"/>
    </source>
</evidence>
<dbReference type="NCBIfam" id="NF001911">
    <property type="entry name" value="PRK00685.1"/>
    <property type="match status" value="1"/>
</dbReference>
<dbReference type="InterPro" id="IPR022877">
    <property type="entry name" value="UPF0173"/>
</dbReference>
<evidence type="ECO:0000259" key="3">
    <source>
        <dbReference type="SMART" id="SM00849"/>
    </source>
</evidence>
<dbReference type="SUPFAM" id="SSF56281">
    <property type="entry name" value="Metallo-hydrolase/oxidoreductase"/>
    <property type="match status" value="1"/>
</dbReference>
<feature type="domain" description="Metallo-beta-lactamase" evidence="3">
    <location>
        <begin position="7"/>
        <end position="195"/>
    </location>
</feature>
<dbReference type="InterPro" id="IPR001279">
    <property type="entry name" value="Metallo-B-lactamas"/>
</dbReference>
<organism evidence="4 5">
    <name type="scientific">Marimonas arenosa</name>
    <dbReference type="NCBI Taxonomy" id="1795305"/>
    <lineage>
        <taxon>Bacteria</taxon>
        <taxon>Pseudomonadati</taxon>
        <taxon>Pseudomonadota</taxon>
        <taxon>Alphaproteobacteria</taxon>
        <taxon>Rhodobacterales</taxon>
        <taxon>Paracoccaceae</taxon>
        <taxon>Marimonas</taxon>
    </lineage>
</organism>
<dbReference type="InterPro" id="IPR050114">
    <property type="entry name" value="UPF0173_UPF0282_UlaG_hydrolase"/>
</dbReference>
<dbReference type="Gene3D" id="3.60.15.10">
    <property type="entry name" value="Ribonuclease Z/Hydroxyacylglutathione hydrolase-like"/>
    <property type="match status" value="1"/>
</dbReference>
<reference evidence="4" key="2">
    <citation type="submission" date="2023-02" db="EMBL/GenBank/DDBJ databases">
        <title>'Rhodoalgimonas zhirmunskyi' gen. nov., isolated from a red alga.</title>
        <authorList>
            <person name="Nedashkovskaya O.I."/>
            <person name="Otstavnykh N.Y."/>
            <person name="Bystritskaya E.P."/>
            <person name="Balabanova L.A."/>
            <person name="Isaeva M.P."/>
        </authorList>
    </citation>
    <scope>NUCLEOTIDE SEQUENCE</scope>
    <source>
        <strain evidence="4">KCTC 52189</strain>
    </source>
</reference>